<dbReference type="InterPro" id="IPR005814">
    <property type="entry name" value="Aminotrans_3"/>
</dbReference>
<evidence type="ECO:0000313" key="5">
    <source>
        <dbReference type="Proteomes" id="UP000754710"/>
    </source>
</evidence>
<evidence type="ECO:0000256" key="1">
    <source>
        <dbReference type="ARBA" id="ARBA00001933"/>
    </source>
</evidence>
<proteinExistence type="inferred from homology"/>
<keyword evidence="2 3" id="KW-0663">Pyridoxal phosphate</keyword>
<reference evidence="4 5" key="1">
    <citation type="submission" date="2021-08" db="EMBL/GenBank/DDBJ databases">
        <title>Nocardioides bacterium WL0053 sp. nov., isolated from the sediment.</title>
        <authorList>
            <person name="Wang L."/>
            <person name="Zhang D."/>
            <person name="Zhang A."/>
        </authorList>
    </citation>
    <scope>NUCLEOTIDE SEQUENCE [LARGE SCALE GENOMIC DNA]</scope>
    <source>
        <strain evidence="4 5">WL0053</strain>
    </source>
</reference>
<dbReference type="Gene3D" id="3.90.1150.10">
    <property type="entry name" value="Aspartate Aminotransferase, domain 1"/>
    <property type="match status" value="1"/>
</dbReference>
<dbReference type="InterPro" id="IPR015422">
    <property type="entry name" value="PyrdxlP-dep_Trfase_small"/>
</dbReference>
<keyword evidence="4" id="KW-0808">Transferase</keyword>
<accession>A0ABS7RI75</accession>
<comment type="similarity">
    <text evidence="3">Belongs to the class-III pyridoxal-phosphate-dependent aminotransferase family.</text>
</comment>
<evidence type="ECO:0000256" key="3">
    <source>
        <dbReference type="RuleBase" id="RU003560"/>
    </source>
</evidence>
<keyword evidence="4" id="KW-0032">Aminotransferase</keyword>
<dbReference type="Proteomes" id="UP000754710">
    <property type="component" value="Unassembled WGS sequence"/>
</dbReference>
<name>A0ABS7RI75_9ACTN</name>
<dbReference type="InterPro" id="IPR015421">
    <property type="entry name" value="PyrdxlP-dep_Trfase_major"/>
</dbReference>
<dbReference type="GO" id="GO:0008483">
    <property type="term" value="F:transaminase activity"/>
    <property type="evidence" value="ECO:0007669"/>
    <property type="project" value="UniProtKB-KW"/>
</dbReference>
<comment type="cofactor">
    <cofactor evidence="1">
        <name>pyridoxal 5'-phosphate</name>
        <dbReference type="ChEBI" id="CHEBI:597326"/>
    </cofactor>
</comment>
<comment type="caution">
    <text evidence="4">The sequence shown here is derived from an EMBL/GenBank/DDBJ whole genome shotgun (WGS) entry which is preliminary data.</text>
</comment>
<dbReference type="SUPFAM" id="SSF53383">
    <property type="entry name" value="PLP-dependent transferases"/>
    <property type="match status" value="1"/>
</dbReference>
<dbReference type="NCBIfam" id="NF005453">
    <property type="entry name" value="PRK07046.1"/>
    <property type="match status" value="1"/>
</dbReference>
<dbReference type="InterPro" id="IPR015424">
    <property type="entry name" value="PyrdxlP-dep_Trfase"/>
</dbReference>
<sequence length="449" mass="47845">MVDRARLAGLMRQEQDRFVAEHPGSARLAEEAGGSLLAGVPMPWMTRWPGAFPLFVEHAAGARFTDVDGREYVDLCLGDTGAMTGHALPRVAEAVHRRALDGLTTMLPSPDAAWVGAELSRRFGLPRWQMAMTATDANRFVLRFARHLTGRTKICVMDWCYHGTVDETLAVLDGDRVVPRPGALGPQVDVALTTKVVPFNDVEALERALAPGDVAAVLMEPALTNIGIVLPDEGYLEAVRDVTRRTGTLLVVDETHTLCAGPGGCTRAWHLDPDMLVVGKPIGGGVPAAAYGVSQELADRLEPQMRGHEIDVAGVGGTLTGSALAMAAVRATLSSAMREEDFAVAVPLAAAWADGVAGVIAKAGVPWHVQQLGARAEYWFCPPPRSGAAAAAAVDEELEAFLHLWALNRGVLLTPFHNMALFSPYHVAADVDRHTEVFAGAVTALLGRD</sequence>
<organism evidence="4 5">
    <name type="scientific">Nocardioides jiangsuensis</name>
    <dbReference type="NCBI Taxonomy" id="2866161"/>
    <lineage>
        <taxon>Bacteria</taxon>
        <taxon>Bacillati</taxon>
        <taxon>Actinomycetota</taxon>
        <taxon>Actinomycetes</taxon>
        <taxon>Propionibacteriales</taxon>
        <taxon>Nocardioidaceae</taxon>
        <taxon>Nocardioides</taxon>
    </lineage>
</organism>
<keyword evidence="5" id="KW-1185">Reference proteome</keyword>
<dbReference type="RefSeq" id="WP_221024389.1">
    <property type="nucleotide sequence ID" value="NZ_JAIEZQ010000001.1"/>
</dbReference>
<dbReference type="PANTHER" id="PTHR43713:SF3">
    <property type="entry name" value="GLUTAMATE-1-SEMIALDEHYDE 2,1-AMINOMUTASE 1, CHLOROPLASTIC-RELATED"/>
    <property type="match status" value="1"/>
</dbReference>
<gene>
    <name evidence="4" type="ORF">K1X13_07955</name>
</gene>
<dbReference type="EMBL" id="JAIEZQ010000001">
    <property type="protein sequence ID" value="MBY9074749.1"/>
    <property type="molecule type" value="Genomic_DNA"/>
</dbReference>
<evidence type="ECO:0000313" key="4">
    <source>
        <dbReference type="EMBL" id="MBY9074749.1"/>
    </source>
</evidence>
<protein>
    <submittedName>
        <fullName evidence="4">Aspartate aminotransferase family protein</fullName>
    </submittedName>
</protein>
<evidence type="ECO:0000256" key="2">
    <source>
        <dbReference type="ARBA" id="ARBA00022898"/>
    </source>
</evidence>
<dbReference type="PANTHER" id="PTHR43713">
    <property type="entry name" value="GLUTAMATE-1-SEMIALDEHYDE 2,1-AMINOMUTASE"/>
    <property type="match status" value="1"/>
</dbReference>
<dbReference type="Pfam" id="PF00202">
    <property type="entry name" value="Aminotran_3"/>
    <property type="match status" value="1"/>
</dbReference>
<dbReference type="Gene3D" id="3.40.640.10">
    <property type="entry name" value="Type I PLP-dependent aspartate aminotransferase-like (Major domain)"/>
    <property type="match status" value="1"/>
</dbReference>